<dbReference type="Proteomes" id="UP000243342">
    <property type="component" value="Unassembled WGS sequence"/>
</dbReference>
<keyword evidence="2" id="KW-0472">Membrane</keyword>
<feature type="transmembrane region" description="Helical" evidence="2">
    <location>
        <begin position="188"/>
        <end position="208"/>
    </location>
</feature>
<feature type="chain" id="PRO_5009643374" evidence="3">
    <location>
        <begin position="24"/>
        <end position="222"/>
    </location>
</feature>
<sequence length="222" mass="21153">MAAPVAAALAAVLLAAGPSATPAATGSPSPAHGATAGCGTAPALAAGTYTDSLAPGRTASYRFSVAPGAAARAVAVAVPPGGITSRASLTLTIRQGQRPLAVGATDALGWGDAVTAGATTARLGWDRLPAGGSVVPLCVQLRGDVAGPVELTLASVGSPLATPKPAPSASGSQDGIAAPPRSSSPDPALIAALAAVGLLGGAAVRVAVWRRARPDRTGGEAP</sequence>
<keyword evidence="2" id="KW-1133">Transmembrane helix</keyword>
<reference evidence="4 5" key="1">
    <citation type="submission" date="2016-10" db="EMBL/GenBank/DDBJ databases">
        <title>Genome sequence of Streptomyces gilvigriseus MUSC 26.</title>
        <authorList>
            <person name="Lee L.-H."/>
            <person name="Ser H.-L."/>
        </authorList>
    </citation>
    <scope>NUCLEOTIDE SEQUENCE [LARGE SCALE GENOMIC DNA]</scope>
    <source>
        <strain evidence="4 5">MUSC 26</strain>
    </source>
</reference>
<name>A0A1J7BL06_9ACTN</name>
<proteinExistence type="predicted"/>
<organism evidence="4 5">
    <name type="scientific">Mangrovactinospora gilvigrisea</name>
    <dbReference type="NCBI Taxonomy" id="1428644"/>
    <lineage>
        <taxon>Bacteria</taxon>
        <taxon>Bacillati</taxon>
        <taxon>Actinomycetota</taxon>
        <taxon>Actinomycetes</taxon>
        <taxon>Kitasatosporales</taxon>
        <taxon>Streptomycetaceae</taxon>
        <taxon>Mangrovactinospora</taxon>
    </lineage>
</organism>
<accession>A0A1J7BL06</accession>
<gene>
    <name evidence="4" type="ORF">BIV57_01895</name>
</gene>
<protein>
    <submittedName>
        <fullName evidence="4">Uncharacterized protein</fullName>
    </submittedName>
</protein>
<keyword evidence="2" id="KW-0812">Transmembrane</keyword>
<evidence type="ECO:0000256" key="2">
    <source>
        <dbReference type="SAM" id="Phobius"/>
    </source>
</evidence>
<dbReference type="AlphaFoldDB" id="A0A1J7BL06"/>
<dbReference type="RefSeq" id="WP_071654835.1">
    <property type="nucleotide sequence ID" value="NZ_MLCF01000004.1"/>
</dbReference>
<evidence type="ECO:0000256" key="1">
    <source>
        <dbReference type="SAM" id="MobiDB-lite"/>
    </source>
</evidence>
<evidence type="ECO:0000313" key="5">
    <source>
        <dbReference type="Proteomes" id="UP000243342"/>
    </source>
</evidence>
<feature type="signal peptide" evidence="3">
    <location>
        <begin position="1"/>
        <end position="23"/>
    </location>
</feature>
<dbReference type="EMBL" id="MLCF01000004">
    <property type="protein sequence ID" value="OIV39261.1"/>
    <property type="molecule type" value="Genomic_DNA"/>
</dbReference>
<evidence type="ECO:0000256" key="3">
    <source>
        <dbReference type="SAM" id="SignalP"/>
    </source>
</evidence>
<feature type="region of interest" description="Disordered" evidence="1">
    <location>
        <begin position="158"/>
        <end position="184"/>
    </location>
</feature>
<keyword evidence="3" id="KW-0732">Signal</keyword>
<dbReference type="STRING" id="1428644.BIV57_01895"/>
<evidence type="ECO:0000313" key="4">
    <source>
        <dbReference type="EMBL" id="OIV39261.1"/>
    </source>
</evidence>
<comment type="caution">
    <text evidence="4">The sequence shown here is derived from an EMBL/GenBank/DDBJ whole genome shotgun (WGS) entry which is preliminary data.</text>
</comment>
<keyword evidence="5" id="KW-1185">Reference proteome</keyword>